<evidence type="ECO:0000256" key="11">
    <source>
        <dbReference type="RuleBase" id="RU003826"/>
    </source>
</evidence>
<dbReference type="GO" id="GO:0005737">
    <property type="term" value="C:cytoplasm"/>
    <property type="evidence" value="ECO:0007669"/>
    <property type="project" value="TreeGrafter"/>
</dbReference>
<evidence type="ECO:0000313" key="14">
    <source>
        <dbReference type="EMBL" id="MBC8363227.1"/>
    </source>
</evidence>
<dbReference type="AlphaFoldDB" id="A0A8J6NN23"/>
<evidence type="ECO:0000256" key="9">
    <source>
        <dbReference type="ARBA" id="ARBA00047883"/>
    </source>
</evidence>
<feature type="binding site" evidence="10">
    <location>
        <position position="77"/>
    </location>
    <ligand>
        <name>4-amino-2-methyl-5-(diphosphooxymethyl)pyrimidine</name>
        <dbReference type="ChEBI" id="CHEBI:57841"/>
    </ligand>
</feature>
<keyword evidence="5 10" id="KW-0460">Magnesium</keyword>
<comment type="function">
    <text evidence="1 10">Condenses 4-methyl-5-(beta-hydroxyethyl)thiazole monophosphate (THZ-P) and 2-methyl-4-amino-5-hydroxymethyl pyrimidine pyrophosphate (HMP-PP) to form thiamine monophosphate (TMP).</text>
</comment>
<dbReference type="PANTHER" id="PTHR20857">
    <property type="entry name" value="THIAMINE-PHOSPHATE PYROPHOSPHORYLASE"/>
    <property type="match status" value="1"/>
</dbReference>
<gene>
    <name evidence="10 14" type="primary">thiE</name>
    <name evidence="14" type="ORF">H8E23_17730</name>
</gene>
<comment type="catalytic activity">
    <reaction evidence="8 10 11">
        <text>2-(2-carboxy-4-methylthiazol-5-yl)ethyl phosphate + 4-amino-2-methyl-5-(diphosphooxymethyl)pyrimidine + 2 H(+) = thiamine phosphate + CO2 + diphosphate</text>
        <dbReference type="Rhea" id="RHEA:47848"/>
        <dbReference type="ChEBI" id="CHEBI:15378"/>
        <dbReference type="ChEBI" id="CHEBI:16526"/>
        <dbReference type="ChEBI" id="CHEBI:33019"/>
        <dbReference type="ChEBI" id="CHEBI:37575"/>
        <dbReference type="ChEBI" id="CHEBI:57841"/>
        <dbReference type="ChEBI" id="CHEBI:62890"/>
        <dbReference type="EC" id="2.5.1.3"/>
    </reaction>
</comment>
<feature type="binding site" evidence="10">
    <location>
        <position position="172"/>
    </location>
    <ligand>
        <name>2-[(2R,5Z)-2-carboxy-4-methylthiazol-5(2H)-ylidene]ethyl phosphate</name>
        <dbReference type="ChEBI" id="CHEBI:62899"/>
    </ligand>
</feature>
<comment type="caution">
    <text evidence="14">The sequence shown here is derived from an EMBL/GenBank/DDBJ whole genome shotgun (WGS) entry which is preliminary data.</text>
</comment>
<dbReference type="HAMAP" id="MF_00097">
    <property type="entry name" value="TMP_synthase"/>
    <property type="match status" value="1"/>
</dbReference>
<dbReference type="InterPro" id="IPR034291">
    <property type="entry name" value="TMP_synthase"/>
</dbReference>
<dbReference type="FunFam" id="3.20.20.70:FF:000096">
    <property type="entry name" value="Thiamine-phosphate synthase"/>
    <property type="match status" value="1"/>
</dbReference>
<dbReference type="Pfam" id="PF02581">
    <property type="entry name" value="TMP-TENI"/>
    <property type="match status" value="1"/>
</dbReference>
<dbReference type="Proteomes" id="UP000603434">
    <property type="component" value="Unassembled WGS sequence"/>
</dbReference>
<feature type="binding site" evidence="10">
    <location>
        <position position="115"/>
    </location>
    <ligand>
        <name>4-amino-2-methyl-5-(diphosphooxymethyl)pyrimidine</name>
        <dbReference type="ChEBI" id="CHEBI:57841"/>
    </ligand>
</feature>
<feature type="binding site" evidence="10">
    <location>
        <position position="144"/>
    </location>
    <ligand>
        <name>4-amino-2-methyl-5-(diphosphooxymethyl)pyrimidine</name>
        <dbReference type="ChEBI" id="CHEBI:57841"/>
    </ligand>
</feature>
<dbReference type="NCBIfam" id="TIGR00693">
    <property type="entry name" value="thiE"/>
    <property type="match status" value="1"/>
</dbReference>
<evidence type="ECO:0000256" key="2">
    <source>
        <dbReference type="ARBA" id="ARBA00005165"/>
    </source>
</evidence>
<comment type="catalytic activity">
    <reaction evidence="9 10 11">
        <text>2-[(2R,5Z)-2-carboxy-4-methylthiazol-5(2H)-ylidene]ethyl phosphate + 4-amino-2-methyl-5-(diphosphooxymethyl)pyrimidine + 2 H(+) = thiamine phosphate + CO2 + diphosphate</text>
        <dbReference type="Rhea" id="RHEA:47844"/>
        <dbReference type="ChEBI" id="CHEBI:15378"/>
        <dbReference type="ChEBI" id="CHEBI:16526"/>
        <dbReference type="ChEBI" id="CHEBI:33019"/>
        <dbReference type="ChEBI" id="CHEBI:37575"/>
        <dbReference type="ChEBI" id="CHEBI:57841"/>
        <dbReference type="ChEBI" id="CHEBI:62899"/>
        <dbReference type="EC" id="2.5.1.3"/>
    </reaction>
</comment>
<dbReference type="GO" id="GO:0004789">
    <property type="term" value="F:thiamine-phosphate diphosphorylase activity"/>
    <property type="evidence" value="ECO:0007669"/>
    <property type="project" value="UniProtKB-UniRule"/>
</dbReference>
<sequence length="216" mass="23428">MTKEKRLGRFQQVDIYPVTCECLSRGRSNLDVLAAVIRGGAAIIQLREKDHSARKLYNLAVKFREITQKANVLLIINDHVDIALAVGADGVHLGQDDLPLNVAKRIAPDLLIGASTHSLEEAIQAQKDGADYINIGPIFPTSTKEGVKRFLGPEAIAAISPQIKVPFTVMGGISEANIDQVLAQGARRVAVVTAITQAPDIAAKTRLLKEKMQSYR</sequence>
<feature type="domain" description="Thiamine phosphate synthase/TenI" evidence="13">
    <location>
        <begin position="15"/>
        <end position="195"/>
    </location>
</feature>
<comment type="catalytic activity">
    <reaction evidence="7 10 11">
        <text>4-methyl-5-(2-phosphooxyethyl)-thiazole + 4-amino-2-methyl-5-(diphosphooxymethyl)pyrimidine + H(+) = thiamine phosphate + diphosphate</text>
        <dbReference type="Rhea" id="RHEA:22328"/>
        <dbReference type="ChEBI" id="CHEBI:15378"/>
        <dbReference type="ChEBI" id="CHEBI:33019"/>
        <dbReference type="ChEBI" id="CHEBI:37575"/>
        <dbReference type="ChEBI" id="CHEBI:57841"/>
        <dbReference type="ChEBI" id="CHEBI:58296"/>
        <dbReference type="EC" id="2.5.1.3"/>
    </reaction>
</comment>
<feature type="binding site" evidence="10">
    <location>
        <position position="97"/>
    </location>
    <ligand>
        <name>Mg(2+)</name>
        <dbReference type="ChEBI" id="CHEBI:18420"/>
    </ligand>
</feature>
<evidence type="ECO:0000259" key="13">
    <source>
        <dbReference type="Pfam" id="PF02581"/>
    </source>
</evidence>
<dbReference type="InterPro" id="IPR036206">
    <property type="entry name" value="ThiamineP_synth_sf"/>
</dbReference>
<comment type="cofactor">
    <cofactor evidence="10">
        <name>Mg(2+)</name>
        <dbReference type="ChEBI" id="CHEBI:18420"/>
    </cofactor>
    <text evidence="10">Binds 1 Mg(2+) ion per subunit.</text>
</comment>
<evidence type="ECO:0000256" key="6">
    <source>
        <dbReference type="ARBA" id="ARBA00022977"/>
    </source>
</evidence>
<dbReference type="Gene3D" id="3.20.20.70">
    <property type="entry name" value="Aldolase class I"/>
    <property type="match status" value="1"/>
</dbReference>
<dbReference type="EC" id="2.5.1.3" evidence="10"/>
<keyword evidence="3 10" id="KW-0808">Transferase</keyword>
<comment type="similarity">
    <text evidence="10 11">Belongs to the thiamine-phosphate synthase family.</text>
</comment>
<dbReference type="GO" id="GO:0000287">
    <property type="term" value="F:magnesium ion binding"/>
    <property type="evidence" value="ECO:0007669"/>
    <property type="project" value="UniProtKB-UniRule"/>
</dbReference>
<keyword evidence="4 10" id="KW-0479">Metal-binding</keyword>
<dbReference type="PANTHER" id="PTHR20857:SF15">
    <property type="entry name" value="THIAMINE-PHOSPHATE SYNTHASE"/>
    <property type="match status" value="1"/>
</dbReference>
<dbReference type="GO" id="GO:0009229">
    <property type="term" value="P:thiamine diphosphate biosynthetic process"/>
    <property type="evidence" value="ECO:0007669"/>
    <property type="project" value="UniProtKB-UniRule"/>
</dbReference>
<dbReference type="EMBL" id="JACNJH010000274">
    <property type="protein sequence ID" value="MBC8363227.1"/>
    <property type="molecule type" value="Genomic_DNA"/>
</dbReference>
<feature type="binding site" evidence="10">
    <location>
        <begin position="45"/>
        <end position="49"/>
    </location>
    <ligand>
        <name>4-amino-2-methyl-5-(diphosphooxymethyl)pyrimidine</name>
        <dbReference type="ChEBI" id="CHEBI:57841"/>
    </ligand>
</feature>
<evidence type="ECO:0000256" key="7">
    <source>
        <dbReference type="ARBA" id="ARBA00047334"/>
    </source>
</evidence>
<dbReference type="GO" id="GO:0009228">
    <property type="term" value="P:thiamine biosynthetic process"/>
    <property type="evidence" value="ECO:0007669"/>
    <property type="project" value="UniProtKB-KW"/>
</dbReference>
<evidence type="ECO:0000256" key="12">
    <source>
        <dbReference type="RuleBase" id="RU004253"/>
    </source>
</evidence>
<dbReference type="SUPFAM" id="SSF51391">
    <property type="entry name" value="Thiamin phosphate synthase"/>
    <property type="match status" value="1"/>
</dbReference>
<dbReference type="InterPro" id="IPR022998">
    <property type="entry name" value="ThiamineP_synth_TenI"/>
</dbReference>
<dbReference type="UniPathway" id="UPA00060">
    <property type="reaction ID" value="UER00141"/>
</dbReference>
<comment type="pathway">
    <text evidence="2 10 12">Cofactor biosynthesis; thiamine diphosphate biosynthesis; thiamine phosphate from 4-amino-2-methyl-5-diphosphomethylpyrimidine and 4-methyl-5-(2-phosphoethyl)-thiazole: step 1/1.</text>
</comment>
<evidence type="ECO:0000256" key="1">
    <source>
        <dbReference type="ARBA" id="ARBA00003814"/>
    </source>
</evidence>
<evidence type="ECO:0000256" key="8">
    <source>
        <dbReference type="ARBA" id="ARBA00047851"/>
    </source>
</evidence>
<dbReference type="InterPro" id="IPR013785">
    <property type="entry name" value="Aldolase_TIM"/>
</dbReference>
<protein>
    <recommendedName>
        <fullName evidence="10">Thiamine-phosphate synthase</fullName>
        <shortName evidence="10">TP synthase</shortName>
        <shortName evidence="10">TPS</shortName>
        <ecNumber evidence="10">2.5.1.3</ecNumber>
    </recommendedName>
    <alternativeName>
        <fullName evidence="10">Thiamine-phosphate pyrophosphorylase</fullName>
        <shortName evidence="10">TMP pyrophosphorylase</shortName>
        <shortName evidence="10">TMP-PPase</shortName>
    </alternativeName>
</protein>
<evidence type="ECO:0000256" key="10">
    <source>
        <dbReference type="HAMAP-Rule" id="MF_00097"/>
    </source>
</evidence>
<dbReference type="CDD" id="cd00564">
    <property type="entry name" value="TMP_TenI"/>
    <property type="match status" value="1"/>
</dbReference>
<evidence type="ECO:0000313" key="15">
    <source>
        <dbReference type="Proteomes" id="UP000603434"/>
    </source>
</evidence>
<feature type="binding site" evidence="10">
    <location>
        <position position="78"/>
    </location>
    <ligand>
        <name>Mg(2+)</name>
        <dbReference type="ChEBI" id="CHEBI:18420"/>
    </ligand>
</feature>
<accession>A0A8J6NN23</accession>
<reference evidence="14 15" key="1">
    <citation type="submission" date="2020-08" db="EMBL/GenBank/DDBJ databases">
        <title>Bridging the membrane lipid divide: bacteria of the FCB group superphylum have the potential to synthesize archaeal ether lipids.</title>
        <authorList>
            <person name="Villanueva L."/>
            <person name="Von Meijenfeldt F.A.B."/>
            <person name="Westbye A.B."/>
            <person name="Yadav S."/>
            <person name="Hopmans E.C."/>
            <person name="Dutilh B.E."/>
            <person name="Sinninghe Damste J.S."/>
        </authorList>
    </citation>
    <scope>NUCLEOTIDE SEQUENCE [LARGE SCALE GENOMIC DNA]</scope>
    <source>
        <strain evidence="14">NIOZ-UU30</strain>
    </source>
</reference>
<name>A0A8J6NN23_9BACT</name>
<evidence type="ECO:0000256" key="5">
    <source>
        <dbReference type="ARBA" id="ARBA00022842"/>
    </source>
</evidence>
<feature type="binding site" evidence="10">
    <location>
        <begin position="192"/>
        <end position="193"/>
    </location>
    <ligand>
        <name>2-[(2R,5Z)-2-carboxy-4-methylthiazol-5(2H)-ylidene]ethyl phosphate</name>
        <dbReference type="ChEBI" id="CHEBI:62899"/>
    </ligand>
</feature>
<feature type="binding site" evidence="10">
    <location>
        <begin position="141"/>
        <end position="143"/>
    </location>
    <ligand>
        <name>2-[(2R,5Z)-2-carboxy-4-methylthiazol-5(2H)-ylidene]ethyl phosphate</name>
        <dbReference type="ChEBI" id="CHEBI:62899"/>
    </ligand>
</feature>
<evidence type="ECO:0000256" key="4">
    <source>
        <dbReference type="ARBA" id="ARBA00022723"/>
    </source>
</evidence>
<proteinExistence type="inferred from homology"/>
<evidence type="ECO:0000256" key="3">
    <source>
        <dbReference type="ARBA" id="ARBA00022679"/>
    </source>
</evidence>
<organism evidence="14 15">
    <name type="scientific">Candidatus Desulfatibia profunda</name>
    <dbReference type="NCBI Taxonomy" id="2841695"/>
    <lineage>
        <taxon>Bacteria</taxon>
        <taxon>Pseudomonadati</taxon>
        <taxon>Thermodesulfobacteriota</taxon>
        <taxon>Desulfobacteria</taxon>
        <taxon>Desulfobacterales</taxon>
        <taxon>Desulfobacterales incertae sedis</taxon>
        <taxon>Candidatus Desulfatibia</taxon>
    </lineage>
</organism>
<keyword evidence="6 10" id="KW-0784">Thiamine biosynthesis</keyword>